<evidence type="ECO:0000313" key="3">
    <source>
        <dbReference type="Proteomes" id="UP001140513"/>
    </source>
</evidence>
<feature type="region of interest" description="Disordered" evidence="1">
    <location>
        <begin position="181"/>
        <end position="200"/>
    </location>
</feature>
<proteinExistence type="predicted"/>
<accession>A0A9W8XFD0</accession>
<dbReference type="EMBL" id="JAPEUX010000006">
    <property type="protein sequence ID" value="KAJ4349614.1"/>
    <property type="molecule type" value="Genomic_DNA"/>
</dbReference>
<sequence length="313" mass="34754">MALDYLTATPAANEVVECTKTCELMDQMLSSMSEFWVPYSSWLECRELQIQPAFWNVTLAQWTSAWNAHKLERQQDLSSSPTVIEREMDVPPSEPTVLSKNSLDMIKAQYGACNPYAWSIPETQATKQTDNQESALASEELPEAAQITEISEHTEVPPRAPSSSLEAITCSNQETSLASCATGVPSSSHVNDHNSSASDDRHARLSVEQDCEQLHRQLEDYSSISMVVEAGHAAQRKRGRMPTEPLEDIAWHPVSAISQGHTLFKHTETFIVNRVRRFSISNQEEIVAYTPSPKAGIGSLLKTAGRIMRGIHL</sequence>
<reference evidence="2" key="1">
    <citation type="submission" date="2022-10" db="EMBL/GenBank/DDBJ databases">
        <title>Tapping the CABI collections for fungal endophytes: first genome assemblies for Collariella, Neodidymelliopsis, Ascochyta clinopodiicola, Didymella pomorum, Didymosphaeria variabile, Neocosmospora piperis and Neocucurbitaria cava.</title>
        <authorList>
            <person name="Hill R."/>
        </authorList>
    </citation>
    <scope>NUCLEOTIDE SEQUENCE</scope>
    <source>
        <strain evidence="2">IMI 356815</strain>
    </source>
</reference>
<dbReference type="OrthoDB" id="2121326at2759"/>
<organism evidence="2 3">
    <name type="scientific">Didymosphaeria variabile</name>
    <dbReference type="NCBI Taxonomy" id="1932322"/>
    <lineage>
        <taxon>Eukaryota</taxon>
        <taxon>Fungi</taxon>
        <taxon>Dikarya</taxon>
        <taxon>Ascomycota</taxon>
        <taxon>Pezizomycotina</taxon>
        <taxon>Dothideomycetes</taxon>
        <taxon>Pleosporomycetidae</taxon>
        <taxon>Pleosporales</taxon>
        <taxon>Massarineae</taxon>
        <taxon>Didymosphaeriaceae</taxon>
        <taxon>Didymosphaeria</taxon>
    </lineage>
</organism>
<dbReference type="RefSeq" id="XP_056068544.1">
    <property type="nucleotide sequence ID" value="XM_056216988.1"/>
</dbReference>
<comment type="caution">
    <text evidence="2">The sequence shown here is derived from an EMBL/GenBank/DDBJ whole genome shotgun (WGS) entry which is preliminary data.</text>
</comment>
<evidence type="ECO:0000313" key="2">
    <source>
        <dbReference type="EMBL" id="KAJ4349614.1"/>
    </source>
</evidence>
<name>A0A9W8XFD0_9PLEO</name>
<evidence type="ECO:0000256" key="1">
    <source>
        <dbReference type="SAM" id="MobiDB-lite"/>
    </source>
</evidence>
<dbReference type="GeneID" id="80911760"/>
<gene>
    <name evidence="2" type="ORF">N0V89_008230</name>
</gene>
<keyword evidence="3" id="KW-1185">Reference proteome</keyword>
<dbReference type="AlphaFoldDB" id="A0A9W8XFD0"/>
<dbReference type="Proteomes" id="UP001140513">
    <property type="component" value="Unassembled WGS sequence"/>
</dbReference>
<protein>
    <submittedName>
        <fullName evidence="2">Uncharacterized protein</fullName>
    </submittedName>
</protein>
<feature type="compositionally biased region" description="Polar residues" evidence="1">
    <location>
        <begin position="181"/>
        <end position="197"/>
    </location>
</feature>